<protein>
    <submittedName>
        <fullName evidence="2">Uncharacterized protein</fullName>
    </submittedName>
</protein>
<comment type="caution">
    <text evidence="2">The sequence shown here is derived from an EMBL/GenBank/DDBJ whole genome shotgun (WGS) entry which is preliminary data.</text>
</comment>
<evidence type="ECO:0000313" key="3">
    <source>
        <dbReference type="Proteomes" id="UP001066276"/>
    </source>
</evidence>
<feature type="non-terminal residue" evidence="2">
    <location>
        <position position="1"/>
    </location>
</feature>
<reference evidence="2" key="1">
    <citation type="journal article" date="2022" name="bioRxiv">
        <title>Sequencing and chromosome-scale assembly of the giantPleurodeles waltlgenome.</title>
        <authorList>
            <person name="Brown T."/>
            <person name="Elewa A."/>
            <person name="Iarovenko S."/>
            <person name="Subramanian E."/>
            <person name="Araus A.J."/>
            <person name="Petzold A."/>
            <person name="Susuki M."/>
            <person name="Suzuki K.-i.T."/>
            <person name="Hayashi T."/>
            <person name="Toyoda A."/>
            <person name="Oliveira C."/>
            <person name="Osipova E."/>
            <person name="Leigh N.D."/>
            <person name="Simon A."/>
            <person name="Yun M.H."/>
        </authorList>
    </citation>
    <scope>NUCLEOTIDE SEQUENCE</scope>
    <source>
        <strain evidence="2">20211129_DDA</strain>
        <tissue evidence="2">Liver</tissue>
    </source>
</reference>
<evidence type="ECO:0000256" key="1">
    <source>
        <dbReference type="SAM" id="MobiDB-lite"/>
    </source>
</evidence>
<name>A0AAV7SUM3_PLEWA</name>
<feature type="non-terminal residue" evidence="2">
    <location>
        <position position="67"/>
    </location>
</feature>
<evidence type="ECO:0000313" key="2">
    <source>
        <dbReference type="EMBL" id="KAJ1167806.1"/>
    </source>
</evidence>
<dbReference type="Proteomes" id="UP001066276">
    <property type="component" value="Chromosome 4_2"/>
</dbReference>
<organism evidence="2 3">
    <name type="scientific">Pleurodeles waltl</name>
    <name type="common">Iberian ribbed newt</name>
    <dbReference type="NCBI Taxonomy" id="8319"/>
    <lineage>
        <taxon>Eukaryota</taxon>
        <taxon>Metazoa</taxon>
        <taxon>Chordata</taxon>
        <taxon>Craniata</taxon>
        <taxon>Vertebrata</taxon>
        <taxon>Euteleostomi</taxon>
        <taxon>Amphibia</taxon>
        <taxon>Batrachia</taxon>
        <taxon>Caudata</taxon>
        <taxon>Salamandroidea</taxon>
        <taxon>Salamandridae</taxon>
        <taxon>Pleurodelinae</taxon>
        <taxon>Pleurodeles</taxon>
    </lineage>
</organism>
<accession>A0AAV7SUM3</accession>
<dbReference type="AlphaFoldDB" id="A0AAV7SUM3"/>
<sequence>ICSARAAFISERRTSAVSPELGTREGEGFPVPGQRRQRQHQPRMLTSLPAAPSCCPAVLMVLPGSCL</sequence>
<keyword evidence="3" id="KW-1185">Reference proteome</keyword>
<feature type="region of interest" description="Disordered" evidence="1">
    <location>
        <begin position="13"/>
        <end position="43"/>
    </location>
</feature>
<dbReference type="EMBL" id="JANPWB010000008">
    <property type="protein sequence ID" value="KAJ1167806.1"/>
    <property type="molecule type" value="Genomic_DNA"/>
</dbReference>
<gene>
    <name evidence="2" type="ORF">NDU88_008194</name>
</gene>
<proteinExistence type="predicted"/>